<evidence type="ECO:0000313" key="5">
    <source>
        <dbReference type="WBParaSite" id="SRDH1_10460.1"/>
    </source>
</evidence>
<dbReference type="GO" id="GO:0009966">
    <property type="term" value="P:regulation of signal transduction"/>
    <property type="evidence" value="ECO:0007669"/>
    <property type="project" value="TreeGrafter"/>
</dbReference>
<comment type="subcellular location">
    <subcellularLocation>
        <location evidence="1">Endomembrane system</location>
        <topology evidence="1">Peripheral membrane protein</topology>
    </subcellularLocation>
</comment>
<evidence type="ECO:0000256" key="3">
    <source>
        <dbReference type="SAM" id="MobiDB-lite"/>
    </source>
</evidence>
<evidence type="ECO:0000256" key="2">
    <source>
        <dbReference type="ARBA" id="ARBA00023136"/>
    </source>
</evidence>
<organism evidence="4 5">
    <name type="scientific">Schistosoma rodhaini</name>
    <dbReference type="NCBI Taxonomy" id="6188"/>
    <lineage>
        <taxon>Eukaryota</taxon>
        <taxon>Metazoa</taxon>
        <taxon>Spiralia</taxon>
        <taxon>Lophotrochozoa</taxon>
        <taxon>Platyhelminthes</taxon>
        <taxon>Trematoda</taxon>
        <taxon>Digenea</taxon>
        <taxon>Strigeidida</taxon>
        <taxon>Schistosomatoidea</taxon>
        <taxon>Schistosomatidae</taxon>
        <taxon>Schistosoma</taxon>
    </lineage>
</organism>
<dbReference type="InterPro" id="IPR039888">
    <property type="entry name" value="Melted-like"/>
</dbReference>
<feature type="region of interest" description="Disordered" evidence="3">
    <location>
        <begin position="125"/>
        <end position="165"/>
    </location>
</feature>
<proteinExistence type="predicted"/>
<reference evidence="5" key="2">
    <citation type="submission" date="2023-11" db="UniProtKB">
        <authorList>
            <consortium name="WormBaseParasite"/>
        </authorList>
    </citation>
    <scope>IDENTIFICATION</scope>
</reference>
<dbReference type="GO" id="GO:0010314">
    <property type="term" value="F:phosphatidylinositol-5-phosphate binding"/>
    <property type="evidence" value="ECO:0007669"/>
    <property type="project" value="TreeGrafter"/>
</dbReference>
<evidence type="ECO:0000313" key="4">
    <source>
        <dbReference type="Proteomes" id="UP000050792"/>
    </source>
</evidence>
<sequence>MVPSATNCSFQSESCNSNDSQLCFGETSSVSNQDSNHQRVDTESMRSYTGSELTGSMKSSIENRNDLSQLKVESCDIDDYTCSKHSVSSICMLSELGNSYTTSSYWHPSERLSQESLLRFIGKSSTDCSESDKQDLRSEKQKERLISKSSGKGYQHMDQRSSRQIGHNKEKNFSFTLADDLNINPFSESIKSVSQLASHLTDDPIQRFHARYYDKLSQYMMFVRNYLPIPIAITVEKSQGSTVSAYIFEKNSDTHIRNALNFLRAESLKFNLNKESSKPLQKISSSLILHFACQKHCSQCLYPGSLQNKCFSVKTKYYVFWMQLLILEVQFHHTKPVHITHSSMCLLRNLWNELTNESLHNLSCSGSDLNPLKVYGVSPCSRNNKAAYGLEPIYGSPLRQPEILIGKQLYTESKVSAWNSLKTKSKKKRKRQSSFFFIATHSYPTFEQLGKLLKELKEIGYFELFQMKETKMPKAYLGGVEWDCFVCGSGNEVWKDHSSGTVGMTGINGSKQHEISVQGNVFNLDYELNPLNPRLTGTVKIKHIKTIPRALAWIRSWQVREFKLEDGFIAWNYFETKHNVSWPKLPTFKAGCESSNQQSSHRDISSLKTRKEKNWFYLSVDEILHVKGNYQKGTPHLDHLEIETCDHGTWLVKPHLNGYCSDLRKSSTVNPTRDRLISEYLDLWLRGLQIAMVRSSQK</sequence>
<dbReference type="Proteomes" id="UP000050792">
    <property type="component" value="Unassembled WGS sequence"/>
</dbReference>
<dbReference type="PANTHER" id="PTHR21630">
    <property type="entry name" value="VEPH-A/MELTED"/>
    <property type="match status" value="1"/>
</dbReference>
<protein>
    <submittedName>
        <fullName evidence="5">Uncharacterized protein</fullName>
    </submittedName>
</protein>
<feature type="compositionally biased region" description="Polar residues" evidence="3">
    <location>
        <begin position="45"/>
        <end position="60"/>
    </location>
</feature>
<dbReference type="WBParaSite" id="SRDH1_10460.1">
    <property type="protein sequence ID" value="SRDH1_10460.1"/>
    <property type="gene ID" value="SRDH1_10460"/>
</dbReference>
<feature type="compositionally biased region" description="Basic and acidic residues" evidence="3">
    <location>
        <begin position="155"/>
        <end position="165"/>
    </location>
</feature>
<dbReference type="AlphaFoldDB" id="A0AA85EJ14"/>
<feature type="compositionally biased region" description="Basic and acidic residues" evidence="3">
    <location>
        <begin position="130"/>
        <end position="146"/>
    </location>
</feature>
<keyword evidence="2" id="KW-0472">Membrane</keyword>
<dbReference type="PANTHER" id="PTHR21630:SF10">
    <property type="entry name" value="VENTRICULAR ZONE-EXPRESSED PH DOMAIN-CONTAINING PROTEIN HOMOLOG 1"/>
    <property type="match status" value="1"/>
</dbReference>
<reference evidence="4" key="1">
    <citation type="submission" date="2022-06" db="EMBL/GenBank/DDBJ databases">
        <authorList>
            <person name="Berger JAMES D."/>
            <person name="Berger JAMES D."/>
        </authorList>
    </citation>
    <scope>NUCLEOTIDE SEQUENCE [LARGE SCALE GENOMIC DNA]</scope>
</reference>
<keyword evidence="4" id="KW-1185">Reference proteome</keyword>
<dbReference type="GO" id="GO:0005886">
    <property type="term" value="C:plasma membrane"/>
    <property type="evidence" value="ECO:0007669"/>
    <property type="project" value="TreeGrafter"/>
</dbReference>
<name>A0AA85EJ14_9TREM</name>
<dbReference type="GO" id="GO:0012505">
    <property type="term" value="C:endomembrane system"/>
    <property type="evidence" value="ECO:0007669"/>
    <property type="project" value="UniProtKB-SubCell"/>
</dbReference>
<feature type="region of interest" description="Disordered" evidence="3">
    <location>
        <begin position="29"/>
        <end position="60"/>
    </location>
</feature>
<accession>A0AA85EJ14</accession>
<evidence type="ECO:0000256" key="1">
    <source>
        <dbReference type="ARBA" id="ARBA00004184"/>
    </source>
</evidence>